<dbReference type="PROSITE" id="PS50141">
    <property type="entry name" value="A_DEAMIN_EDITASE"/>
    <property type="match status" value="1"/>
</dbReference>
<evidence type="ECO:0000313" key="5">
    <source>
        <dbReference type="EMBL" id="KAJ8313120.1"/>
    </source>
</evidence>
<accession>A0ABQ9FA16</accession>
<evidence type="ECO:0000256" key="1">
    <source>
        <dbReference type="PROSITE-ProRule" id="PRU00266"/>
    </source>
</evidence>
<dbReference type="Pfam" id="PF02137">
    <property type="entry name" value="A_deamin"/>
    <property type="match status" value="1"/>
</dbReference>
<dbReference type="Pfam" id="PF00035">
    <property type="entry name" value="dsrm"/>
    <property type="match status" value="1"/>
</dbReference>
<dbReference type="PROSITE" id="PS50137">
    <property type="entry name" value="DS_RBD"/>
    <property type="match status" value="1"/>
</dbReference>
<dbReference type="InterPro" id="IPR014720">
    <property type="entry name" value="dsRBD_dom"/>
</dbReference>
<evidence type="ECO:0000259" key="4">
    <source>
        <dbReference type="PROSITE" id="PS50141"/>
    </source>
</evidence>
<keyword evidence="1" id="KW-0694">RNA-binding</keyword>
<reference evidence="5 6" key="1">
    <citation type="submission" date="2022-12" db="EMBL/GenBank/DDBJ databases">
        <title>Chromosome-level genome of Tegillarca granosa.</title>
        <authorList>
            <person name="Kim J."/>
        </authorList>
    </citation>
    <scope>NUCLEOTIDE SEQUENCE [LARGE SCALE GENOMIC DNA]</scope>
    <source>
        <strain evidence="5">Teg-2019</strain>
        <tissue evidence="5">Adductor muscle</tissue>
    </source>
</reference>
<dbReference type="SMART" id="SM00358">
    <property type="entry name" value="DSRM"/>
    <property type="match status" value="1"/>
</dbReference>
<evidence type="ECO:0000259" key="3">
    <source>
        <dbReference type="PROSITE" id="PS50137"/>
    </source>
</evidence>
<proteinExistence type="predicted"/>
<dbReference type="PANTHER" id="PTHR10910">
    <property type="entry name" value="EUKARYOTE SPECIFIC DSRNA BINDING PROTEIN"/>
    <property type="match status" value="1"/>
</dbReference>
<dbReference type="SMART" id="SM00552">
    <property type="entry name" value="ADEAMc"/>
    <property type="match status" value="1"/>
</dbReference>
<comment type="caution">
    <text evidence="5">The sequence shown here is derived from an EMBL/GenBank/DDBJ whole genome shotgun (WGS) entry which is preliminary data.</text>
</comment>
<dbReference type="EMBL" id="JARBDR010000440">
    <property type="protein sequence ID" value="KAJ8313120.1"/>
    <property type="molecule type" value="Genomic_DNA"/>
</dbReference>
<sequence length="479" mass="53532">MSTYIPGLAGSQRPKTPPAAIPKANIPKEVPQELIDGFRNGSKQPIMALHEFCAMTRKSVSFREAPLEYFSMTVKFANVCTVDGKTYPQGVGKTKKEAKAEAARIAFSMILGLDSDSEEEDGNTTGEVVALGTGSTCLSGESLTLDGRCLIDSYAIAIAHRALLKYFFKEMKSYHEHEGSKVTSIFELVSLDSHMFKLRDNITIHLYISQPPCGDYGYYAENLPSPPLTEEQQDLLLDGAHYPAFGDDMPGWFNTKNEDGVIEPVEEEQQPYQKMEDIKENGEDLLVMSCSDKLLLWNVVGLQGALFSCYTLPVYLKSIIVGKQFDHGHFSRAVCCRVYDVLQESLPNHYYINHPCLSTVTTPLPIGGSHPSSLSLNWSQGDEKVEVVDGFTGRETNISPHVSGPAKASRLCKAGFLHRFYEMARLTKQMNLLHTKNYLMAKMMAKDYQKAKKAFRDHCYQIKIGHWVRKPPEVDGFVK</sequence>
<feature type="domain" description="DRBM" evidence="3">
    <location>
        <begin position="44"/>
        <end position="112"/>
    </location>
</feature>
<evidence type="ECO:0000313" key="6">
    <source>
        <dbReference type="Proteomes" id="UP001217089"/>
    </source>
</evidence>
<keyword evidence="6" id="KW-1185">Reference proteome</keyword>
<dbReference type="CDD" id="cd19905">
    <property type="entry name" value="DSRM_ADAD1"/>
    <property type="match status" value="1"/>
</dbReference>
<feature type="domain" description="A to I editase" evidence="4">
    <location>
        <begin position="130"/>
        <end position="477"/>
    </location>
</feature>
<gene>
    <name evidence="5" type="ORF">KUTeg_010493</name>
</gene>
<dbReference type="SUPFAM" id="SSF54768">
    <property type="entry name" value="dsRNA-binding domain-like"/>
    <property type="match status" value="1"/>
</dbReference>
<dbReference type="InterPro" id="IPR044455">
    <property type="entry name" value="ADAD1_DSRM"/>
</dbReference>
<dbReference type="Gene3D" id="3.30.160.20">
    <property type="match status" value="1"/>
</dbReference>
<evidence type="ECO:0000256" key="2">
    <source>
        <dbReference type="SAM" id="MobiDB-lite"/>
    </source>
</evidence>
<dbReference type="PANTHER" id="PTHR10910:SF145">
    <property type="entry name" value="DOUBLE-STRANDED RNA-SPECIFIC ADENOSINE DEAMINASE-LIKE"/>
    <property type="match status" value="1"/>
</dbReference>
<organism evidence="5 6">
    <name type="scientific">Tegillarca granosa</name>
    <name type="common">Malaysian cockle</name>
    <name type="synonym">Anadara granosa</name>
    <dbReference type="NCBI Taxonomy" id="220873"/>
    <lineage>
        <taxon>Eukaryota</taxon>
        <taxon>Metazoa</taxon>
        <taxon>Spiralia</taxon>
        <taxon>Lophotrochozoa</taxon>
        <taxon>Mollusca</taxon>
        <taxon>Bivalvia</taxon>
        <taxon>Autobranchia</taxon>
        <taxon>Pteriomorphia</taxon>
        <taxon>Arcoida</taxon>
        <taxon>Arcoidea</taxon>
        <taxon>Arcidae</taxon>
        <taxon>Tegillarca</taxon>
    </lineage>
</organism>
<name>A0ABQ9FA16_TEGGR</name>
<dbReference type="Proteomes" id="UP001217089">
    <property type="component" value="Unassembled WGS sequence"/>
</dbReference>
<protein>
    <recommendedName>
        <fullName evidence="7">Adenosine deaminase</fullName>
    </recommendedName>
</protein>
<evidence type="ECO:0008006" key="7">
    <source>
        <dbReference type="Google" id="ProtNLM"/>
    </source>
</evidence>
<feature type="region of interest" description="Disordered" evidence="2">
    <location>
        <begin position="1"/>
        <end position="23"/>
    </location>
</feature>
<dbReference type="InterPro" id="IPR002466">
    <property type="entry name" value="A_deamin"/>
</dbReference>